<keyword evidence="2" id="KW-1185">Reference proteome</keyword>
<gene>
    <name evidence="1" type="ORF">GOP47_0020291</name>
</gene>
<proteinExistence type="predicted"/>
<accession>A0A9D4UE92</accession>
<evidence type="ECO:0000313" key="2">
    <source>
        <dbReference type="Proteomes" id="UP000886520"/>
    </source>
</evidence>
<dbReference type="InterPro" id="IPR043129">
    <property type="entry name" value="ATPase_NBD"/>
</dbReference>
<name>A0A9D4UE92_ADICA</name>
<evidence type="ECO:0000313" key="1">
    <source>
        <dbReference type="EMBL" id="KAI5065596.1"/>
    </source>
</evidence>
<dbReference type="EMBL" id="JABFUD020000019">
    <property type="protein sequence ID" value="KAI5065596.1"/>
    <property type="molecule type" value="Genomic_DNA"/>
</dbReference>
<dbReference type="PANTHER" id="PTHR14187:SF5">
    <property type="entry name" value="HEAT SHOCK 70 KDA PROTEIN 12A"/>
    <property type="match status" value="1"/>
</dbReference>
<sequence>MPGASAAGSSARVVVAVDFGTTFSGFAYAKPSQLDDVFKLYEWPGASRAGAKPYCKTQTSLFYAPPSAPGLPFQLLDWGWSGLLSYTQAARSAAKPGRAPSTSTSIPPQHSHLPALDSGIPQHADVLSLSPELKEKVGFFATKFKLLLAPDAVRMEPSLPGGLTIEQLVVDYLRCLSSFIVSELQVNYGKQFSVEDVQWCLTVPAIWNERAKQVMKVCAEKAGMVKGAACPTGIAASAFPLHIILEPEAASIYCQHKAKGLNLSQGDKLLVADVGGGTIDLVVHEKADDDPESMRVDEVVGSYGDIGGGTFVDVNFFQHLCQKIGCFKEFCRSNTSVVLKISEWWQGIKAGFDGEGFSAQLLLPRKLSEAWEKYDRSLGIDLRMKTIMMN</sequence>
<dbReference type="OrthoDB" id="2963168at2759"/>
<dbReference type="PANTHER" id="PTHR14187">
    <property type="entry name" value="ALPHA KINASE/ELONGATION FACTOR 2 KINASE"/>
    <property type="match status" value="1"/>
</dbReference>
<dbReference type="SUPFAM" id="SSF53067">
    <property type="entry name" value="Actin-like ATPase domain"/>
    <property type="match status" value="2"/>
</dbReference>
<dbReference type="AlphaFoldDB" id="A0A9D4UE92"/>
<dbReference type="Proteomes" id="UP000886520">
    <property type="component" value="Chromosome 19"/>
</dbReference>
<dbReference type="Gene3D" id="3.30.420.40">
    <property type="match status" value="1"/>
</dbReference>
<organism evidence="1 2">
    <name type="scientific">Adiantum capillus-veneris</name>
    <name type="common">Maidenhair fern</name>
    <dbReference type="NCBI Taxonomy" id="13818"/>
    <lineage>
        <taxon>Eukaryota</taxon>
        <taxon>Viridiplantae</taxon>
        <taxon>Streptophyta</taxon>
        <taxon>Embryophyta</taxon>
        <taxon>Tracheophyta</taxon>
        <taxon>Polypodiopsida</taxon>
        <taxon>Polypodiidae</taxon>
        <taxon>Polypodiales</taxon>
        <taxon>Pteridineae</taxon>
        <taxon>Pteridaceae</taxon>
        <taxon>Vittarioideae</taxon>
        <taxon>Adiantum</taxon>
    </lineage>
</organism>
<comment type="caution">
    <text evidence="1">The sequence shown here is derived from an EMBL/GenBank/DDBJ whole genome shotgun (WGS) entry which is preliminary data.</text>
</comment>
<reference evidence="1" key="1">
    <citation type="submission" date="2021-01" db="EMBL/GenBank/DDBJ databases">
        <title>Adiantum capillus-veneris genome.</title>
        <authorList>
            <person name="Fang Y."/>
            <person name="Liao Q."/>
        </authorList>
    </citation>
    <scope>NUCLEOTIDE SEQUENCE</scope>
    <source>
        <strain evidence="1">H3</strain>
        <tissue evidence="1">Leaf</tissue>
    </source>
</reference>
<protein>
    <submittedName>
        <fullName evidence="1">Uncharacterized protein</fullName>
    </submittedName>
</protein>